<evidence type="ECO:0000259" key="11">
    <source>
        <dbReference type="Pfam" id="PF01301"/>
    </source>
</evidence>
<comment type="similarity">
    <text evidence="1 8">Belongs to the glycosyl hydrolase 35 family.</text>
</comment>
<evidence type="ECO:0000256" key="3">
    <source>
        <dbReference type="ARBA" id="ARBA00022801"/>
    </source>
</evidence>
<name>A0A6M2DWQ0_XENCH</name>
<dbReference type="GO" id="GO:0005975">
    <property type="term" value="P:carbohydrate metabolic process"/>
    <property type="evidence" value="ECO:0007669"/>
    <property type="project" value="InterPro"/>
</dbReference>
<keyword evidence="2 10" id="KW-0732">Signal</keyword>
<evidence type="ECO:0000259" key="13">
    <source>
        <dbReference type="Pfam" id="PF21467"/>
    </source>
</evidence>
<evidence type="ECO:0000256" key="8">
    <source>
        <dbReference type="RuleBase" id="RU003679"/>
    </source>
</evidence>
<dbReference type="InterPro" id="IPR048912">
    <property type="entry name" value="BetaGal1-like_ABD1"/>
</dbReference>
<dbReference type="PRINTS" id="PR00742">
    <property type="entry name" value="GLHYDRLASE35"/>
</dbReference>
<accession>A0A6M2DWQ0</accession>
<dbReference type="Gene3D" id="3.20.20.80">
    <property type="entry name" value="Glycosidases"/>
    <property type="match status" value="1"/>
</dbReference>
<proteinExistence type="inferred from homology"/>
<feature type="chain" id="PRO_5027089069" description="Beta-galactosidase" evidence="10">
    <location>
        <begin position="24"/>
        <end position="662"/>
    </location>
</feature>
<dbReference type="InterPro" id="IPR026283">
    <property type="entry name" value="B-gal_1-like"/>
</dbReference>
<keyword evidence="4" id="KW-0325">Glycoprotein</keyword>
<feature type="domain" description="Beta-galactosidase galactose-binding" evidence="13">
    <location>
        <begin position="555"/>
        <end position="618"/>
    </location>
</feature>
<evidence type="ECO:0000256" key="1">
    <source>
        <dbReference type="ARBA" id="ARBA00009809"/>
    </source>
</evidence>
<keyword evidence="9" id="KW-0812">Transmembrane</keyword>
<dbReference type="InterPro" id="IPR008979">
    <property type="entry name" value="Galactose-bd-like_sf"/>
</dbReference>
<feature type="signal peptide" evidence="10">
    <location>
        <begin position="1"/>
        <end position="23"/>
    </location>
</feature>
<evidence type="ECO:0000313" key="14">
    <source>
        <dbReference type="EMBL" id="NOV50080.1"/>
    </source>
</evidence>
<evidence type="ECO:0000256" key="6">
    <source>
        <dbReference type="PIRSR" id="PIRSR006336-1"/>
    </source>
</evidence>
<dbReference type="PROSITE" id="PS01182">
    <property type="entry name" value="GLYCOSYL_HYDROL_F35"/>
    <property type="match status" value="1"/>
</dbReference>
<keyword evidence="9" id="KW-1133">Transmembrane helix</keyword>
<dbReference type="SUPFAM" id="SSF51445">
    <property type="entry name" value="(Trans)glycosidases"/>
    <property type="match status" value="1"/>
</dbReference>
<evidence type="ECO:0000259" key="12">
    <source>
        <dbReference type="Pfam" id="PF21317"/>
    </source>
</evidence>
<dbReference type="GO" id="GO:0004565">
    <property type="term" value="F:beta-galactosidase activity"/>
    <property type="evidence" value="ECO:0007669"/>
    <property type="project" value="UniProtKB-EC"/>
</dbReference>
<comment type="catalytic activity">
    <reaction evidence="7">
        <text>Hydrolysis of terminal non-reducing beta-D-galactose residues in beta-D-galactosides.</text>
        <dbReference type="EC" id="3.2.1.23"/>
    </reaction>
</comment>
<keyword evidence="5 7" id="KW-0326">Glycosidase</keyword>
<evidence type="ECO:0000256" key="2">
    <source>
        <dbReference type="ARBA" id="ARBA00022729"/>
    </source>
</evidence>
<evidence type="ECO:0000256" key="9">
    <source>
        <dbReference type="SAM" id="Phobius"/>
    </source>
</evidence>
<evidence type="ECO:0000256" key="10">
    <source>
        <dbReference type="SAM" id="SignalP"/>
    </source>
</evidence>
<protein>
    <recommendedName>
        <fullName evidence="7">Beta-galactosidase</fullName>
        <ecNumber evidence="7">3.2.1.23</ecNumber>
    </recommendedName>
</protein>
<evidence type="ECO:0000256" key="7">
    <source>
        <dbReference type="RuleBase" id="RU000675"/>
    </source>
</evidence>
<reference evidence="14" key="1">
    <citation type="submission" date="2020-03" db="EMBL/GenBank/DDBJ databases">
        <title>Transcriptomic Profiling of the Digestive Tract of the Rat Flea, Xenopsylla cheopis, Following Blood Feeding and Infection with Yersinia pestis.</title>
        <authorList>
            <person name="Bland D.M."/>
            <person name="Martens C.A."/>
            <person name="Virtaneva K."/>
            <person name="Kanakabandi K."/>
            <person name="Long D."/>
            <person name="Rosenke R."/>
            <person name="Saturday G.A."/>
            <person name="Hoyt F.H."/>
            <person name="Bruno D.P."/>
            <person name="Ribeiro J.M.C."/>
            <person name="Hinnebusch J."/>
        </authorList>
    </citation>
    <scope>NUCLEOTIDE SEQUENCE</scope>
</reference>
<feature type="transmembrane region" description="Helical" evidence="9">
    <location>
        <begin position="641"/>
        <end position="660"/>
    </location>
</feature>
<dbReference type="Pfam" id="PF21467">
    <property type="entry name" value="BetaGal_gal-bd"/>
    <property type="match status" value="1"/>
</dbReference>
<dbReference type="Gene3D" id="2.60.120.260">
    <property type="entry name" value="Galactose-binding domain-like"/>
    <property type="match status" value="2"/>
</dbReference>
<dbReference type="PANTHER" id="PTHR23421">
    <property type="entry name" value="BETA-GALACTOSIDASE RELATED"/>
    <property type="match status" value="1"/>
</dbReference>
<dbReference type="InterPro" id="IPR017853">
    <property type="entry name" value="GH"/>
</dbReference>
<keyword evidence="3 7" id="KW-0378">Hydrolase</keyword>
<feature type="domain" description="Beta-galactosidase 1-like first all-beta" evidence="12">
    <location>
        <begin position="421"/>
        <end position="526"/>
    </location>
</feature>
<dbReference type="InterPro" id="IPR001944">
    <property type="entry name" value="Glycoside_Hdrlase_35"/>
</dbReference>
<dbReference type="InterPro" id="IPR019801">
    <property type="entry name" value="Glyco_hydro_35_CS"/>
</dbReference>
<keyword evidence="9" id="KW-0472">Membrane</keyword>
<organism evidence="14">
    <name type="scientific">Xenopsylla cheopis</name>
    <name type="common">Oriental rat flea</name>
    <name type="synonym">Pulex cheopis</name>
    <dbReference type="NCBI Taxonomy" id="163159"/>
    <lineage>
        <taxon>Eukaryota</taxon>
        <taxon>Metazoa</taxon>
        <taxon>Ecdysozoa</taxon>
        <taxon>Arthropoda</taxon>
        <taxon>Hexapoda</taxon>
        <taxon>Insecta</taxon>
        <taxon>Pterygota</taxon>
        <taxon>Neoptera</taxon>
        <taxon>Endopterygota</taxon>
        <taxon>Siphonaptera</taxon>
        <taxon>Pulicidae</taxon>
        <taxon>Xenopsyllinae</taxon>
        <taxon>Xenopsylla</taxon>
    </lineage>
</organism>
<dbReference type="FunFam" id="3.20.20.80:FF:000017">
    <property type="entry name" value="Beta-galactosidase"/>
    <property type="match status" value="1"/>
</dbReference>
<dbReference type="EMBL" id="GIIL01006354">
    <property type="protein sequence ID" value="NOV50080.1"/>
    <property type="molecule type" value="Transcribed_RNA"/>
</dbReference>
<feature type="domain" description="Glycoside hydrolase 35 catalytic" evidence="11">
    <location>
        <begin position="46"/>
        <end position="373"/>
    </location>
</feature>
<evidence type="ECO:0000256" key="4">
    <source>
        <dbReference type="ARBA" id="ARBA00023180"/>
    </source>
</evidence>
<dbReference type="Pfam" id="PF21317">
    <property type="entry name" value="BetaGal_ABD_1"/>
    <property type="match status" value="1"/>
</dbReference>
<sequence length="662" mass="75523">MSATFHTKMLAILLCIMLSSVLGHEYPTDNNSVTERRFYIDYDNNTFVMDGKPFRYIAGSLHYFRIPHQYWKDRLEKLKAAGLNAVDTYDEWSFHNPKEGEYLWEGNADLVQFIKLAKELDLYVILRPGPYICAERDFGGHPYWLLSKYYNQSAEEMIQPRTPDYYYLVEVQIWMDKLFEKIDPLLYGNGGPIIMIQIENEYGSFDNDSDYKNLMYKLFNNKVKQNAVLFTTDGYWDDMPSKGKMGDAYATVNFGPGDNVEEAWEALRKANPGKAGPLVNSEYYTGWFTHWGEEYTKVAPQKVADTLRQILADNASVSLYMFGGGTNFEFTSGANFEDGKYLPQITSYDYDAPLTEAGDPTPKYMAIKEVIGQFVQIPEVKPVTISPKGSYGKFAVEPGFALFDEKNSLTVDLENVKNDYSYEALNQKAGFIIYKNKLDGYYGGSLTAPNLKDRALIYINDVYLGTMDRRLNNFSIETHQKNPELKLVVEHLGRINYGNISAEYKGLNQNVEWGGRALNNWNITSVPLTKPPQSKDYNFGIGKRESKGKLINGPIIYSVEFNLLVGLDGIPRDTFLDMTNWGKGVAWINGHNLGRYWPAVGPQKTLYVPKPYLKHEKNLLEILELEYANPDLTVSFNGSSIRSYISAYCLIFSLIISIILKF</sequence>
<dbReference type="SUPFAM" id="SSF49785">
    <property type="entry name" value="Galactose-binding domain-like"/>
    <property type="match status" value="1"/>
</dbReference>
<evidence type="ECO:0000256" key="5">
    <source>
        <dbReference type="ARBA" id="ARBA00023295"/>
    </source>
</evidence>
<dbReference type="Pfam" id="PF01301">
    <property type="entry name" value="Glyco_hydro_35"/>
    <property type="match status" value="1"/>
</dbReference>
<dbReference type="InterPro" id="IPR031330">
    <property type="entry name" value="Gly_Hdrlase_35_cat"/>
</dbReference>
<dbReference type="AlphaFoldDB" id="A0A6M2DWQ0"/>
<feature type="active site" description="Nucleophile" evidence="6">
    <location>
        <position position="282"/>
    </location>
</feature>
<dbReference type="InterPro" id="IPR048913">
    <property type="entry name" value="BetaGal_gal-bd"/>
</dbReference>
<dbReference type="PIRSF" id="PIRSF006336">
    <property type="entry name" value="B-gal"/>
    <property type="match status" value="1"/>
</dbReference>
<feature type="active site" description="Proton donor" evidence="6">
    <location>
        <position position="201"/>
    </location>
</feature>
<dbReference type="EC" id="3.2.1.23" evidence="7"/>